<dbReference type="Proteomes" id="UP000092461">
    <property type="component" value="Unassembled WGS sequence"/>
</dbReference>
<dbReference type="AlphaFoldDB" id="A0A1B0CAS7"/>
<keyword evidence="3" id="KW-1185">Reference proteome</keyword>
<sequence>MQQLHQQQLHFFATNRSYYEHYDSGGSEESLNRYLFNTECMPVMQQERCGSPSYSLRYGDRYGDHYDPYGRRRSSSSSHEDLLLNPNFSAENSH</sequence>
<dbReference type="EMBL" id="AJWK01004229">
    <property type="status" value="NOT_ANNOTATED_CDS"/>
    <property type="molecule type" value="Genomic_DNA"/>
</dbReference>
<evidence type="ECO:0000313" key="2">
    <source>
        <dbReference type="EnsemblMetazoa" id="LLOJ001139-PA"/>
    </source>
</evidence>
<dbReference type="EnsemblMetazoa" id="LLOJ001139-RA">
    <property type="protein sequence ID" value="LLOJ001139-PA"/>
    <property type="gene ID" value="LLOJ001139"/>
</dbReference>
<dbReference type="VEuPathDB" id="VectorBase:LLONM1_009371"/>
<reference evidence="2" key="1">
    <citation type="submission" date="2020-05" db="UniProtKB">
        <authorList>
            <consortium name="EnsemblMetazoa"/>
        </authorList>
    </citation>
    <scope>IDENTIFICATION</scope>
    <source>
        <strain evidence="2">Jacobina</strain>
    </source>
</reference>
<organism evidence="2 3">
    <name type="scientific">Lutzomyia longipalpis</name>
    <name type="common">Sand fly</name>
    <dbReference type="NCBI Taxonomy" id="7200"/>
    <lineage>
        <taxon>Eukaryota</taxon>
        <taxon>Metazoa</taxon>
        <taxon>Ecdysozoa</taxon>
        <taxon>Arthropoda</taxon>
        <taxon>Hexapoda</taxon>
        <taxon>Insecta</taxon>
        <taxon>Pterygota</taxon>
        <taxon>Neoptera</taxon>
        <taxon>Endopterygota</taxon>
        <taxon>Diptera</taxon>
        <taxon>Nematocera</taxon>
        <taxon>Psychodoidea</taxon>
        <taxon>Psychodidae</taxon>
        <taxon>Lutzomyia</taxon>
        <taxon>Lutzomyia</taxon>
    </lineage>
</organism>
<feature type="region of interest" description="Disordered" evidence="1">
    <location>
        <begin position="65"/>
        <end position="94"/>
    </location>
</feature>
<accession>A0A1B0CAS7</accession>
<proteinExistence type="predicted"/>
<dbReference type="VEuPathDB" id="VectorBase:LLOJ001139"/>
<evidence type="ECO:0000256" key="1">
    <source>
        <dbReference type="SAM" id="MobiDB-lite"/>
    </source>
</evidence>
<evidence type="ECO:0000313" key="3">
    <source>
        <dbReference type="Proteomes" id="UP000092461"/>
    </source>
</evidence>
<name>A0A1B0CAS7_LUTLO</name>
<protein>
    <submittedName>
        <fullName evidence="2">Uncharacterized protein</fullName>
    </submittedName>
</protein>